<organism evidence="1 2">
    <name type="scientific">Candidatus Andersenbacteria bacterium RIFCSPHIGHO2_12_FULL_45_11</name>
    <dbReference type="NCBI Taxonomy" id="1797281"/>
    <lineage>
        <taxon>Bacteria</taxon>
        <taxon>Candidatus Anderseniibacteriota</taxon>
    </lineage>
</organism>
<comment type="caution">
    <text evidence="1">The sequence shown here is derived from an EMBL/GenBank/DDBJ whole genome shotgun (WGS) entry which is preliminary data.</text>
</comment>
<sequence length="81" mass="8839">MDLFRSNKAFLGTTLFILLVVGIVAYTIGIRSRTNDKNQPSSPIQGLATPHNQLRLETTGTSTGVIYDSMNNVVLELDDGQ</sequence>
<name>A0A1G1X641_9BACT</name>
<gene>
    <name evidence="1" type="ORF">A3D99_04460</name>
</gene>
<dbReference type="EMBL" id="MHHR01000006">
    <property type="protein sequence ID" value="OGY35020.1"/>
    <property type="molecule type" value="Genomic_DNA"/>
</dbReference>
<evidence type="ECO:0000313" key="2">
    <source>
        <dbReference type="Proteomes" id="UP000177528"/>
    </source>
</evidence>
<dbReference type="AlphaFoldDB" id="A0A1G1X641"/>
<dbReference type="Proteomes" id="UP000177528">
    <property type="component" value="Unassembled WGS sequence"/>
</dbReference>
<evidence type="ECO:0000313" key="1">
    <source>
        <dbReference type="EMBL" id="OGY35020.1"/>
    </source>
</evidence>
<protein>
    <submittedName>
        <fullName evidence="1">Uncharacterized protein</fullName>
    </submittedName>
</protein>
<reference evidence="1 2" key="1">
    <citation type="journal article" date="2016" name="Nat. Commun.">
        <title>Thousands of microbial genomes shed light on interconnected biogeochemical processes in an aquifer system.</title>
        <authorList>
            <person name="Anantharaman K."/>
            <person name="Brown C.T."/>
            <person name="Hug L.A."/>
            <person name="Sharon I."/>
            <person name="Castelle C.J."/>
            <person name="Probst A.J."/>
            <person name="Thomas B.C."/>
            <person name="Singh A."/>
            <person name="Wilkins M.J."/>
            <person name="Karaoz U."/>
            <person name="Brodie E.L."/>
            <person name="Williams K.H."/>
            <person name="Hubbard S.S."/>
            <person name="Banfield J.F."/>
        </authorList>
    </citation>
    <scope>NUCLEOTIDE SEQUENCE [LARGE SCALE GENOMIC DNA]</scope>
</reference>
<accession>A0A1G1X641</accession>
<proteinExistence type="predicted"/>